<dbReference type="AlphaFoldDB" id="A0A0X3Q3X2"/>
<proteinExistence type="predicted"/>
<accession>A0A0X3Q3X2</accession>
<gene>
    <name evidence="1" type="ORF">TR119484</name>
</gene>
<protein>
    <submittedName>
        <fullName evidence="1">Uncharacterized protein</fullName>
    </submittedName>
</protein>
<organism evidence="1">
    <name type="scientific">Schistocephalus solidus</name>
    <name type="common">Tapeworm</name>
    <dbReference type="NCBI Taxonomy" id="70667"/>
    <lineage>
        <taxon>Eukaryota</taxon>
        <taxon>Metazoa</taxon>
        <taxon>Spiralia</taxon>
        <taxon>Lophotrochozoa</taxon>
        <taxon>Platyhelminthes</taxon>
        <taxon>Cestoda</taxon>
        <taxon>Eucestoda</taxon>
        <taxon>Diphyllobothriidea</taxon>
        <taxon>Diphyllobothriidae</taxon>
        <taxon>Schistocephalus</taxon>
    </lineage>
</organism>
<reference evidence="1" key="1">
    <citation type="submission" date="2016-01" db="EMBL/GenBank/DDBJ databases">
        <title>Reference transcriptome for the parasite Schistocephalus solidus: insights into the molecular evolution of parasitism.</title>
        <authorList>
            <person name="Hebert F.O."/>
            <person name="Grambauer S."/>
            <person name="Barber I."/>
            <person name="Landry C.R."/>
            <person name="Aubin-Horth N."/>
        </authorList>
    </citation>
    <scope>NUCLEOTIDE SEQUENCE</scope>
</reference>
<name>A0A0X3Q3X2_SCHSO</name>
<sequence>MREKKVRSTLHNPFPRHIDAFLSLKSLTRLNLSRRGKCHDLEGYQQTWQLGNLRTDSQAQWIPSVVSMILTQLGSVGNVHIPKRFSLTGKHASTSCLRAASMQRLVIGRGHSAPL</sequence>
<dbReference type="EMBL" id="GEEE01009049">
    <property type="protein sequence ID" value="JAP54176.1"/>
    <property type="molecule type" value="Transcribed_RNA"/>
</dbReference>
<evidence type="ECO:0000313" key="1">
    <source>
        <dbReference type="EMBL" id="JAP54176.1"/>
    </source>
</evidence>